<feature type="compositionally biased region" description="Low complexity" evidence="2">
    <location>
        <begin position="247"/>
        <end position="262"/>
    </location>
</feature>
<dbReference type="Pfam" id="PF01497">
    <property type="entry name" value="Peripla_BP_2"/>
    <property type="match status" value="1"/>
</dbReference>
<dbReference type="Proteomes" id="UP000011532">
    <property type="component" value="Unassembled WGS sequence"/>
</dbReference>
<evidence type="ECO:0000313" key="4">
    <source>
        <dbReference type="EMBL" id="ELY26341.1"/>
    </source>
</evidence>
<evidence type="ECO:0000259" key="3">
    <source>
        <dbReference type="Pfam" id="PF01497"/>
    </source>
</evidence>
<gene>
    <name evidence="4" type="ORF">C498_14753</name>
</gene>
<evidence type="ECO:0000256" key="1">
    <source>
        <dbReference type="ARBA" id="ARBA00022729"/>
    </source>
</evidence>
<name>A0A384KVU7_HALVD</name>
<dbReference type="GeneID" id="8924908"/>
<dbReference type="Gene3D" id="3.40.50.1980">
    <property type="entry name" value="Nitrogenase molybdenum iron protein domain"/>
    <property type="match status" value="2"/>
</dbReference>
<dbReference type="InterPro" id="IPR051030">
    <property type="entry name" value="Vitamin_B12-ABC_binding"/>
</dbReference>
<dbReference type="InterPro" id="IPR054828">
    <property type="entry name" value="Vit_B12_bind_prot"/>
</dbReference>
<organism evidence="4 5">
    <name type="scientific">Haloferax volcanii (strain ATCC 29605 / DSM 3757 / JCM 8879 / NBRC 14742 / NCIMB 2012 / VKM B-1768 / DS2)</name>
    <name type="common">Halobacterium volcanii</name>
    <dbReference type="NCBI Taxonomy" id="309800"/>
    <lineage>
        <taxon>Archaea</taxon>
        <taxon>Methanobacteriati</taxon>
        <taxon>Methanobacteriota</taxon>
        <taxon>Stenosarchaea group</taxon>
        <taxon>Halobacteria</taxon>
        <taxon>Halobacteriales</taxon>
        <taxon>Haloferacaceae</taxon>
        <taxon>Haloferax</taxon>
    </lineage>
</organism>
<dbReference type="PANTHER" id="PTHR42860">
    <property type="entry name" value="VITAMIN B12-BINDING PROTEIN"/>
    <property type="match status" value="1"/>
</dbReference>
<accession>A0A384KVU7</accession>
<protein>
    <submittedName>
        <fullName evidence="4">Putative iron-III ABC transporter periplasmic substrate-binding protein</fullName>
    </submittedName>
</protein>
<dbReference type="OrthoDB" id="9784at2157"/>
<dbReference type="EMBL" id="AOHU01000097">
    <property type="protein sequence ID" value="ELY26341.1"/>
    <property type="molecule type" value="Genomic_DNA"/>
</dbReference>
<feature type="region of interest" description="Disordered" evidence="2">
    <location>
        <begin position="245"/>
        <end position="268"/>
    </location>
</feature>
<dbReference type="PANTHER" id="PTHR42860:SF1">
    <property type="entry name" value="VITAMIN B12-BINDING PROTEIN"/>
    <property type="match status" value="1"/>
</dbReference>
<dbReference type="InterPro" id="IPR002491">
    <property type="entry name" value="ABC_transptr_periplasmic_BD"/>
</dbReference>
<reference evidence="4 5" key="2">
    <citation type="journal article" date="2014" name="PLoS Genet.">
        <title>Phylogenetically driven sequencing of extremely halophilic archaea reveals strategies for static and dynamic osmo-response.</title>
        <authorList>
            <person name="Becker E.A."/>
            <person name="Seitzer P.M."/>
            <person name="Tritt A."/>
            <person name="Larsen D."/>
            <person name="Krusor M."/>
            <person name="Yao A.I."/>
            <person name="Wu D."/>
            <person name="Madern D."/>
            <person name="Eisen J.A."/>
            <person name="Darling A.E."/>
            <person name="Facciotti M.T."/>
        </authorList>
    </citation>
    <scope>NUCLEOTIDE SEQUENCE [LARGE SCALE GENOMIC DNA]</scope>
    <source>
        <strain evidence="5">ATCC 29605 / DSM 3757 / JCM 8879 / NBRC 14742 / NCIMB 2012 / VKM B-1768 / DS2</strain>
    </source>
</reference>
<sequence length="268" mass="27540">MAATPRVVSLAPSATAILTAAGLDAHVVGATVHSSTDKPVVGGWLNPDFDRVDDLDADAVCTCDDLQSDVATAARDRGYDVVHVAPATLDEVLDSFPVVCDAAGDAGAGAALADDCRDHLARVADAVAGRDRPAVYCEEWADPPMAAGNWVPDLVRVAGGTAPLVAPGERSAEVDPETVAAADPDHVILHPCGKGERGDPEAFDARGWNLDAAVHAVDDSLLNQPSPAVVSGVDRLARLLHPDADLPEPWAAASETATATPTESDEGK</sequence>
<dbReference type="SUPFAM" id="SSF53807">
    <property type="entry name" value="Helical backbone' metal receptor"/>
    <property type="match status" value="1"/>
</dbReference>
<reference evidence="5" key="1">
    <citation type="submission" date="2012-11" db="EMBL/GenBank/DDBJ databases">
        <authorList>
            <person name="Becker E.A."/>
            <person name="Seitzer P."/>
            <person name="Tritt A."/>
            <person name="Larsen D."/>
            <person name="Yao A."/>
            <person name="Wu D."/>
            <person name="Darling A."/>
            <person name="Eisen J.A."/>
            <person name="Facciotti M.T."/>
        </authorList>
    </citation>
    <scope>NUCLEOTIDE SEQUENCE [LARGE SCALE GENOMIC DNA]</scope>
    <source>
        <strain evidence="5">ATCC 29605 / DSM 3757 / JCM 8879 / NBRC 14742 / NCIMB 2012 / VKM B-1768 / DS2</strain>
    </source>
</reference>
<keyword evidence="1" id="KW-0732">Signal</keyword>
<dbReference type="AlphaFoldDB" id="A0A384KVU7"/>
<evidence type="ECO:0000256" key="2">
    <source>
        <dbReference type="SAM" id="MobiDB-lite"/>
    </source>
</evidence>
<proteinExistence type="predicted"/>
<dbReference type="NCBIfam" id="NF038402">
    <property type="entry name" value="TroA_like"/>
    <property type="match status" value="1"/>
</dbReference>
<feature type="domain" description="Fe/B12 periplasmic-binding" evidence="3">
    <location>
        <begin position="7"/>
        <end position="201"/>
    </location>
</feature>
<comment type="caution">
    <text evidence="4">The sequence shown here is derived from an EMBL/GenBank/DDBJ whole genome shotgun (WGS) entry which is preliminary data.</text>
</comment>
<evidence type="ECO:0000313" key="5">
    <source>
        <dbReference type="Proteomes" id="UP000011532"/>
    </source>
</evidence>
<dbReference type="RefSeq" id="WP_004044140.1">
    <property type="nucleotide sequence ID" value="NC_013967.1"/>
</dbReference>